<organism evidence="5 6">
    <name type="scientific">Hypericibacter adhaerens</name>
    <dbReference type="NCBI Taxonomy" id="2602016"/>
    <lineage>
        <taxon>Bacteria</taxon>
        <taxon>Pseudomonadati</taxon>
        <taxon>Pseudomonadota</taxon>
        <taxon>Alphaproteobacteria</taxon>
        <taxon>Rhodospirillales</taxon>
        <taxon>Dongiaceae</taxon>
        <taxon>Hypericibacter</taxon>
    </lineage>
</organism>
<dbReference type="Gene3D" id="1.10.1660.10">
    <property type="match status" value="1"/>
</dbReference>
<keyword evidence="2" id="KW-0238">DNA-binding</keyword>
<dbReference type="Proteomes" id="UP000325797">
    <property type="component" value="Chromosome"/>
</dbReference>
<dbReference type="InterPro" id="IPR000551">
    <property type="entry name" value="MerR-type_HTH_dom"/>
</dbReference>
<dbReference type="SMART" id="SM00422">
    <property type="entry name" value="HTH_MERR"/>
    <property type="match status" value="1"/>
</dbReference>
<dbReference type="GO" id="GO:0003677">
    <property type="term" value="F:DNA binding"/>
    <property type="evidence" value="ECO:0007669"/>
    <property type="project" value="UniProtKB-KW"/>
</dbReference>
<proteinExistence type="predicted"/>
<dbReference type="OrthoDB" id="9802944at2"/>
<dbReference type="InterPro" id="IPR009061">
    <property type="entry name" value="DNA-bd_dom_put_sf"/>
</dbReference>
<dbReference type="GO" id="GO:0003700">
    <property type="term" value="F:DNA-binding transcription factor activity"/>
    <property type="evidence" value="ECO:0007669"/>
    <property type="project" value="InterPro"/>
</dbReference>
<dbReference type="Pfam" id="PF13411">
    <property type="entry name" value="MerR_1"/>
    <property type="match status" value="1"/>
</dbReference>
<evidence type="ECO:0000256" key="2">
    <source>
        <dbReference type="ARBA" id="ARBA00023125"/>
    </source>
</evidence>
<dbReference type="KEGG" id="hadh:FRZ61_51590"/>
<dbReference type="PRINTS" id="PR00040">
    <property type="entry name" value="HTHMERR"/>
</dbReference>
<dbReference type="PROSITE" id="PS51257">
    <property type="entry name" value="PROKAR_LIPOPROTEIN"/>
    <property type="match status" value="1"/>
</dbReference>
<evidence type="ECO:0000313" key="6">
    <source>
        <dbReference type="Proteomes" id="UP000325797"/>
    </source>
</evidence>
<feature type="domain" description="HTH merR-type" evidence="4">
    <location>
        <begin position="5"/>
        <end position="74"/>
    </location>
</feature>
<gene>
    <name evidence="5" type="ORF">FRZ61_51590</name>
</gene>
<evidence type="ECO:0000259" key="4">
    <source>
        <dbReference type="PROSITE" id="PS50937"/>
    </source>
</evidence>
<evidence type="ECO:0000256" key="3">
    <source>
        <dbReference type="ARBA" id="ARBA00023163"/>
    </source>
</evidence>
<dbReference type="AlphaFoldDB" id="A0A5J6N554"/>
<dbReference type="CDD" id="cd04785">
    <property type="entry name" value="HTH_CadR-PbrR-like"/>
    <property type="match status" value="1"/>
</dbReference>
<keyword evidence="6" id="KW-1185">Reference proteome</keyword>
<keyword evidence="1" id="KW-0805">Transcription regulation</keyword>
<dbReference type="RefSeq" id="WP_151120491.1">
    <property type="nucleotide sequence ID" value="NZ_CP042582.1"/>
</dbReference>
<dbReference type="SUPFAM" id="SSF46955">
    <property type="entry name" value="Putative DNA-binding domain"/>
    <property type="match status" value="1"/>
</dbReference>
<sequence>MSLKEFAIGQLAAVTGCRIQTIRYYEQIGLMPPPARTSGNQRRYSQRHLDRLAFIRHSRELGFSLDSIRELLTLADHPEGSCAAADEIAQRQLSAVDQRIRQLSALKAEFERMISVCRGGKICDCRVIQVLADSSHAHCLSDHHEGALQMSAGVAAVDAGTARPE</sequence>
<dbReference type="PANTHER" id="PTHR30204:SF94">
    <property type="entry name" value="HEAVY METAL-DEPENDENT TRANSCRIPTIONAL REGULATOR HI_0293-RELATED"/>
    <property type="match status" value="1"/>
</dbReference>
<evidence type="ECO:0000256" key="1">
    <source>
        <dbReference type="ARBA" id="ARBA00023015"/>
    </source>
</evidence>
<name>A0A5J6N554_9PROT</name>
<keyword evidence="3" id="KW-0804">Transcription</keyword>
<dbReference type="InterPro" id="IPR047057">
    <property type="entry name" value="MerR_fam"/>
</dbReference>
<dbReference type="EMBL" id="CP042582">
    <property type="protein sequence ID" value="QEX25212.1"/>
    <property type="molecule type" value="Genomic_DNA"/>
</dbReference>
<dbReference type="PROSITE" id="PS50937">
    <property type="entry name" value="HTH_MERR_2"/>
    <property type="match status" value="1"/>
</dbReference>
<protein>
    <submittedName>
        <fullName evidence="5">MerR family transcriptional regulator</fullName>
    </submittedName>
</protein>
<evidence type="ECO:0000313" key="5">
    <source>
        <dbReference type="EMBL" id="QEX25212.1"/>
    </source>
</evidence>
<dbReference type="PANTHER" id="PTHR30204">
    <property type="entry name" value="REDOX-CYCLING DRUG-SENSING TRANSCRIPTIONAL ACTIVATOR SOXR"/>
    <property type="match status" value="1"/>
</dbReference>
<reference evidence="5 6" key="1">
    <citation type="submission" date="2019-08" db="EMBL/GenBank/DDBJ databases">
        <title>Hyperibacter terrae gen. nov., sp. nov. and Hyperibacter viscosus sp. nov., two new members in the family Rhodospirillaceae isolated from the rhizosphere of Hypericum perforatum.</title>
        <authorList>
            <person name="Noviana Z."/>
        </authorList>
    </citation>
    <scope>NUCLEOTIDE SEQUENCE [LARGE SCALE GENOMIC DNA]</scope>
    <source>
        <strain evidence="5 6">R5959</strain>
    </source>
</reference>
<accession>A0A5J6N554</accession>